<organism evidence="1 2">
    <name type="scientific">Scutellospora calospora</name>
    <dbReference type="NCBI Taxonomy" id="85575"/>
    <lineage>
        <taxon>Eukaryota</taxon>
        <taxon>Fungi</taxon>
        <taxon>Fungi incertae sedis</taxon>
        <taxon>Mucoromycota</taxon>
        <taxon>Glomeromycotina</taxon>
        <taxon>Glomeromycetes</taxon>
        <taxon>Diversisporales</taxon>
        <taxon>Gigasporaceae</taxon>
        <taxon>Scutellospora</taxon>
    </lineage>
</organism>
<accession>A0ACA9N8Q1</accession>
<sequence>GTVGEAGGAQGTTVITDLLISMLGLFVWWVSMDGKSGVEDQNIEFLRRLYLSSDALIIENVCELFSLDSYWTRCCTLGDRLAVGLQIEFDRRHMYAHPVVPLTIELRTKSEDIVSVS</sequence>
<evidence type="ECO:0000313" key="2">
    <source>
        <dbReference type="Proteomes" id="UP000789860"/>
    </source>
</evidence>
<feature type="non-terminal residue" evidence="1">
    <location>
        <position position="1"/>
    </location>
</feature>
<dbReference type="EMBL" id="CAJVPM010021809">
    <property type="protein sequence ID" value="CAG8642051.1"/>
    <property type="molecule type" value="Genomic_DNA"/>
</dbReference>
<gene>
    <name evidence="1" type="ORF">SCALOS_LOCUS8358</name>
</gene>
<keyword evidence="2" id="KW-1185">Reference proteome</keyword>
<proteinExistence type="predicted"/>
<reference evidence="1" key="1">
    <citation type="submission" date="2021-06" db="EMBL/GenBank/DDBJ databases">
        <authorList>
            <person name="Kallberg Y."/>
            <person name="Tangrot J."/>
            <person name="Rosling A."/>
        </authorList>
    </citation>
    <scope>NUCLEOTIDE SEQUENCE</scope>
    <source>
        <strain evidence="1">AU212A</strain>
    </source>
</reference>
<comment type="caution">
    <text evidence="1">The sequence shown here is derived from an EMBL/GenBank/DDBJ whole genome shotgun (WGS) entry which is preliminary data.</text>
</comment>
<name>A0ACA9N8Q1_9GLOM</name>
<protein>
    <submittedName>
        <fullName evidence="1">4047_t:CDS:1</fullName>
    </submittedName>
</protein>
<dbReference type="Proteomes" id="UP000789860">
    <property type="component" value="Unassembled WGS sequence"/>
</dbReference>
<evidence type="ECO:0000313" key="1">
    <source>
        <dbReference type="EMBL" id="CAG8642051.1"/>
    </source>
</evidence>